<dbReference type="AlphaFoldDB" id="A0AA48GRM0"/>
<dbReference type="PANTHER" id="PTHR42855:SF2">
    <property type="entry name" value="DRUG RESISTANCE ABC TRANSPORTER,ATP-BINDING PROTEIN"/>
    <property type="match status" value="1"/>
</dbReference>
<evidence type="ECO:0000313" key="5">
    <source>
        <dbReference type="Proteomes" id="UP001238179"/>
    </source>
</evidence>
<keyword evidence="5" id="KW-1185">Reference proteome</keyword>
<accession>A0AA48GRM0</accession>
<dbReference type="Pfam" id="PF00005">
    <property type="entry name" value="ABC_tran"/>
    <property type="match status" value="2"/>
</dbReference>
<dbReference type="SMART" id="SM00382">
    <property type="entry name" value="AAA"/>
    <property type="match status" value="2"/>
</dbReference>
<gene>
    <name evidence="4" type="ORF">METEAL_35990</name>
</gene>
<keyword evidence="1" id="KW-0547">Nucleotide-binding</keyword>
<evidence type="ECO:0000256" key="2">
    <source>
        <dbReference type="ARBA" id="ARBA00022840"/>
    </source>
</evidence>
<keyword evidence="2" id="KW-0067">ATP-binding</keyword>
<dbReference type="PANTHER" id="PTHR42855">
    <property type="entry name" value="ABC TRANSPORTER ATP-BINDING SUBUNIT"/>
    <property type="match status" value="1"/>
</dbReference>
<dbReference type="Pfam" id="PF12848">
    <property type="entry name" value="ABC_tran_Xtn"/>
    <property type="match status" value="1"/>
</dbReference>
<dbReference type="Gene3D" id="3.40.50.300">
    <property type="entry name" value="P-loop containing nucleotide triphosphate hydrolases"/>
    <property type="match status" value="2"/>
</dbReference>
<name>A0AA48GRM0_9BACT</name>
<dbReference type="InterPro" id="IPR003593">
    <property type="entry name" value="AAA+_ATPase"/>
</dbReference>
<dbReference type="InterPro" id="IPR003439">
    <property type="entry name" value="ABC_transporter-like_ATP-bd"/>
</dbReference>
<reference evidence="5" key="1">
    <citation type="journal article" date="2023" name="Int. J. Syst. Evol. Microbiol.">
        <title>Mesoterricola silvestris gen. nov., sp. nov., Mesoterricola sediminis sp. nov., Geothrix oryzae sp. nov., Geothrix edaphica sp. nov., Geothrix rubra sp. nov., and Geothrix limicola sp. nov., six novel members of Acidobacteriota isolated from soils.</title>
        <authorList>
            <person name="Itoh H."/>
            <person name="Sugisawa Y."/>
            <person name="Mise K."/>
            <person name="Xu Z."/>
            <person name="Kuniyasu M."/>
            <person name="Ushijima N."/>
            <person name="Kawano K."/>
            <person name="Kobayashi E."/>
            <person name="Shiratori Y."/>
            <person name="Masuda Y."/>
            <person name="Senoo K."/>
        </authorList>
    </citation>
    <scope>NUCLEOTIDE SEQUENCE [LARGE SCALE GENOMIC DNA]</scope>
    <source>
        <strain evidence="5">W79</strain>
    </source>
</reference>
<proteinExistence type="predicted"/>
<dbReference type="InterPro" id="IPR051309">
    <property type="entry name" value="ABCF_ATPase"/>
</dbReference>
<sequence length="536" mass="60127">MLGAQNVTMRFGARILFEDVTTAFQPGRRYGLTGPNGSGKSTFIKLFTGEMEPTTGLIQRPKKMGVLAQDQFAFDAFRVIDTVIMGNKPLWEALQERDRIYEKTDMTDADGMRLGELEGIVADEDGYTAEADAAILLDGLGVPEAFHERTMGEIQGGQKVRVLLAQSLFGNPEALLLDEPTNHLDLDSIHWLENFLSRYKGSLVVISHDRHFLNAICTHIADIDYQTIIQYTGGYDDMVLQKMQIRSRLESENTQREKKIAQLNDFIQRFAAGTRSSQVNSRRKEVERLTPNDLARSNIQRPYIMFGQNKPGGRHALEFEDVCKGYDQEDGRQEVIRNFTANVGRGEKIALVGRNGAGKSTLLKALLANAPQVTEADRAIDSGTVKWGHEVNVGYFAQDFRESIPGGYALVDWLRQFDPDALVEQIRGVLGQMLFRGEEGMKRTEVLSGGEGCRLMFCKLMLQKPNFLVLDEPTNHLDLEAVIALNTALQRYEGTVILVTHDEDLIDEVATRIWNITDDGIEDFQGTYAEFQAHHS</sequence>
<dbReference type="InterPro" id="IPR027417">
    <property type="entry name" value="P-loop_NTPase"/>
</dbReference>
<dbReference type="FunFam" id="3.40.50.300:FF:000011">
    <property type="entry name" value="Putative ABC transporter ATP-binding component"/>
    <property type="match status" value="1"/>
</dbReference>
<dbReference type="InterPro" id="IPR032781">
    <property type="entry name" value="ABC_tran_Xtn"/>
</dbReference>
<dbReference type="EMBL" id="AP027080">
    <property type="protein sequence ID" value="BDU74425.1"/>
    <property type="molecule type" value="Genomic_DNA"/>
</dbReference>
<dbReference type="RefSeq" id="WP_316413101.1">
    <property type="nucleotide sequence ID" value="NZ_AP027080.1"/>
</dbReference>
<dbReference type="CDD" id="cd03221">
    <property type="entry name" value="ABCF_EF-3"/>
    <property type="match status" value="2"/>
</dbReference>
<protein>
    <submittedName>
        <fullName evidence="4">ABC-F family ATPase</fullName>
    </submittedName>
</protein>
<dbReference type="KEGG" id="msil:METEAL_35990"/>
<feature type="domain" description="ABC transporter" evidence="3">
    <location>
        <begin position="2"/>
        <end position="251"/>
    </location>
</feature>
<evidence type="ECO:0000313" key="4">
    <source>
        <dbReference type="EMBL" id="BDU74425.1"/>
    </source>
</evidence>
<feature type="domain" description="ABC transporter" evidence="3">
    <location>
        <begin position="317"/>
        <end position="536"/>
    </location>
</feature>
<dbReference type="Proteomes" id="UP001238179">
    <property type="component" value="Chromosome"/>
</dbReference>
<dbReference type="GO" id="GO:0016887">
    <property type="term" value="F:ATP hydrolysis activity"/>
    <property type="evidence" value="ECO:0007669"/>
    <property type="project" value="InterPro"/>
</dbReference>
<organism evidence="4 5">
    <name type="scientific">Mesoterricola silvestris</name>
    <dbReference type="NCBI Taxonomy" id="2927979"/>
    <lineage>
        <taxon>Bacteria</taxon>
        <taxon>Pseudomonadati</taxon>
        <taxon>Acidobacteriota</taxon>
        <taxon>Holophagae</taxon>
        <taxon>Holophagales</taxon>
        <taxon>Holophagaceae</taxon>
        <taxon>Mesoterricola</taxon>
    </lineage>
</organism>
<dbReference type="SUPFAM" id="SSF52540">
    <property type="entry name" value="P-loop containing nucleoside triphosphate hydrolases"/>
    <property type="match status" value="2"/>
</dbReference>
<dbReference type="GO" id="GO:0005524">
    <property type="term" value="F:ATP binding"/>
    <property type="evidence" value="ECO:0007669"/>
    <property type="project" value="UniProtKB-KW"/>
</dbReference>
<dbReference type="PROSITE" id="PS50893">
    <property type="entry name" value="ABC_TRANSPORTER_2"/>
    <property type="match status" value="2"/>
</dbReference>
<evidence type="ECO:0000256" key="1">
    <source>
        <dbReference type="ARBA" id="ARBA00022741"/>
    </source>
</evidence>
<evidence type="ECO:0000259" key="3">
    <source>
        <dbReference type="PROSITE" id="PS50893"/>
    </source>
</evidence>